<dbReference type="InterPro" id="IPR002678">
    <property type="entry name" value="DUF34/NIF3"/>
</dbReference>
<gene>
    <name evidence="4" type="ORF">ACFPPD_20695</name>
</gene>
<reference evidence="5" key="1">
    <citation type="journal article" date="2019" name="Int. J. Syst. Evol. Microbiol.">
        <title>The Global Catalogue of Microorganisms (GCM) 10K type strain sequencing project: providing services to taxonomists for standard genome sequencing and annotation.</title>
        <authorList>
            <consortium name="The Broad Institute Genomics Platform"/>
            <consortium name="The Broad Institute Genome Sequencing Center for Infectious Disease"/>
            <person name="Wu L."/>
            <person name="Ma J."/>
        </authorList>
    </citation>
    <scope>NUCLEOTIDE SEQUENCE [LARGE SCALE GENOMIC DNA]</scope>
    <source>
        <strain evidence="5">CCUG 57113</strain>
    </source>
</reference>
<name>A0ABW0M2G8_9BACL</name>
<protein>
    <recommendedName>
        <fullName evidence="2">GTP cyclohydrolase 1 type 2 homolog</fullName>
    </recommendedName>
</protein>
<evidence type="ECO:0000256" key="2">
    <source>
        <dbReference type="ARBA" id="ARBA00022112"/>
    </source>
</evidence>
<proteinExistence type="inferred from homology"/>
<sequence>MTTTVQQIIDLFLSNVAPRPNTVDTLKSGRPDKEVRKVAVTFTSTYSVIKQAVDNGADLLVTHESSYYNHRDETEWLRGNSVYEKKRELIESSGIAIFRLHDHIHDYEPDGILAGMLKALDWENRVIAGEHRMIELPDDKAHTVRSIAAYAKEKLGIERVLATGDPEQPVRRIALLPGAVGALRQIKYLSRPDVDLLIAGETNEWEANEYARDAADMGQSKALIVLGHQKSEEAGMLTVVDMLHRSFPELEAAFVESPVAVRSL</sequence>
<dbReference type="EMBL" id="JBHSMH010000090">
    <property type="protein sequence ID" value="MFC5471113.1"/>
    <property type="molecule type" value="Genomic_DNA"/>
</dbReference>
<dbReference type="PANTHER" id="PTHR13799:SF14">
    <property type="entry name" value="GTP CYCLOHYDROLASE 1 TYPE 2 HOMOLOG"/>
    <property type="match status" value="1"/>
</dbReference>
<dbReference type="Proteomes" id="UP001596105">
    <property type="component" value="Unassembled WGS sequence"/>
</dbReference>
<dbReference type="RefSeq" id="WP_209746081.1">
    <property type="nucleotide sequence ID" value="NZ_JBHSMH010000090.1"/>
</dbReference>
<evidence type="ECO:0000256" key="3">
    <source>
        <dbReference type="ARBA" id="ARBA00022723"/>
    </source>
</evidence>
<dbReference type="InterPro" id="IPR036069">
    <property type="entry name" value="DUF34/NIF3_sf"/>
</dbReference>
<evidence type="ECO:0000256" key="1">
    <source>
        <dbReference type="ARBA" id="ARBA00006964"/>
    </source>
</evidence>
<evidence type="ECO:0000313" key="4">
    <source>
        <dbReference type="EMBL" id="MFC5471113.1"/>
    </source>
</evidence>
<dbReference type="PANTHER" id="PTHR13799">
    <property type="entry name" value="NGG1 INTERACTING FACTOR 3"/>
    <property type="match status" value="1"/>
</dbReference>
<accession>A0ABW0M2G8</accession>
<organism evidence="4 5">
    <name type="scientific">Cohnella suwonensis</name>
    <dbReference type="NCBI Taxonomy" id="696072"/>
    <lineage>
        <taxon>Bacteria</taxon>
        <taxon>Bacillati</taxon>
        <taxon>Bacillota</taxon>
        <taxon>Bacilli</taxon>
        <taxon>Bacillales</taxon>
        <taxon>Paenibacillaceae</taxon>
        <taxon>Cohnella</taxon>
    </lineage>
</organism>
<comment type="caution">
    <text evidence="4">The sequence shown here is derived from an EMBL/GenBank/DDBJ whole genome shotgun (WGS) entry which is preliminary data.</text>
</comment>
<keyword evidence="5" id="KW-1185">Reference proteome</keyword>
<dbReference type="Pfam" id="PF01784">
    <property type="entry name" value="DUF34_NIF3"/>
    <property type="match status" value="1"/>
</dbReference>
<keyword evidence="3" id="KW-0479">Metal-binding</keyword>
<dbReference type="Gene3D" id="3.40.1390.30">
    <property type="entry name" value="NIF3 (NGG1p interacting factor 3)-like"/>
    <property type="match status" value="2"/>
</dbReference>
<evidence type="ECO:0000313" key="5">
    <source>
        <dbReference type="Proteomes" id="UP001596105"/>
    </source>
</evidence>
<comment type="similarity">
    <text evidence="1">Belongs to the GTP cyclohydrolase I type 2/NIF3 family.</text>
</comment>
<dbReference type="SUPFAM" id="SSF102705">
    <property type="entry name" value="NIF3 (NGG1p interacting factor 3)-like"/>
    <property type="match status" value="1"/>
</dbReference>